<dbReference type="GO" id="GO:1990810">
    <property type="term" value="P:microtubule anchoring at mitotic spindle pole body"/>
    <property type="evidence" value="ECO:0007669"/>
    <property type="project" value="TreeGrafter"/>
</dbReference>
<organism evidence="2 3">
    <name type="scientific">Truncatella angustata</name>
    <dbReference type="NCBI Taxonomy" id="152316"/>
    <lineage>
        <taxon>Eukaryota</taxon>
        <taxon>Fungi</taxon>
        <taxon>Dikarya</taxon>
        <taxon>Ascomycota</taxon>
        <taxon>Pezizomycotina</taxon>
        <taxon>Sordariomycetes</taxon>
        <taxon>Xylariomycetidae</taxon>
        <taxon>Amphisphaeriales</taxon>
        <taxon>Sporocadaceae</taxon>
        <taxon>Truncatella</taxon>
    </lineage>
</organism>
<gene>
    <name evidence="2" type="ORF">BKA67DRAFT_517413</name>
</gene>
<dbReference type="AlphaFoldDB" id="A0A9P8UKS0"/>
<evidence type="ECO:0000313" key="2">
    <source>
        <dbReference type="EMBL" id="KAH6653998.1"/>
    </source>
</evidence>
<reference evidence="2" key="1">
    <citation type="journal article" date="2021" name="Nat. Commun.">
        <title>Genetic determinants of endophytism in the Arabidopsis root mycobiome.</title>
        <authorList>
            <person name="Mesny F."/>
            <person name="Miyauchi S."/>
            <person name="Thiergart T."/>
            <person name="Pickel B."/>
            <person name="Atanasova L."/>
            <person name="Karlsson M."/>
            <person name="Huettel B."/>
            <person name="Barry K.W."/>
            <person name="Haridas S."/>
            <person name="Chen C."/>
            <person name="Bauer D."/>
            <person name="Andreopoulos W."/>
            <person name="Pangilinan J."/>
            <person name="LaButti K."/>
            <person name="Riley R."/>
            <person name="Lipzen A."/>
            <person name="Clum A."/>
            <person name="Drula E."/>
            <person name="Henrissat B."/>
            <person name="Kohler A."/>
            <person name="Grigoriev I.V."/>
            <person name="Martin F.M."/>
            <person name="Hacquard S."/>
        </authorList>
    </citation>
    <scope>NUCLEOTIDE SEQUENCE</scope>
    <source>
        <strain evidence="2">MPI-SDFR-AT-0073</strain>
    </source>
</reference>
<evidence type="ECO:0000313" key="3">
    <source>
        <dbReference type="Proteomes" id="UP000758603"/>
    </source>
</evidence>
<feature type="compositionally biased region" description="Low complexity" evidence="1">
    <location>
        <begin position="466"/>
        <end position="483"/>
    </location>
</feature>
<dbReference type="OrthoDB" id="308690at2759"/>
<evidence type="ECO:0008006" key="4">
    <source>
        <dbReference type="Google" id="ProtNLM"/>
    </source>
</evidence>
<dbReference type="EMBL" id="JAGPXC010000004">
    <property type="protein sequence ID" value="KAH6653998.1"/>
    <property type="molecule type" value="Genomic_DNA"/>
</dbReference>
<name>A0A9P8UKS0_9PEZI</name>
<protein>
    <recommendedName>
        <fullName evidence="4">WD40 domain-containing protein</fullName>
    </recommendedName>
</protein>
<dbReference type="GO" id="GO:1990811">
    <property type="term" value="C:MWP complex"/>
    <property type="evidence" value="ECO:0007669"/>
    <property type="project" value="TreeGrafter"/>
</dbReference>
<proteinExistence type="predicted"/>
<dbReference type="PANTHER" id="PTHR16220:SF0">
    <property type="entry name" value="WD REPEAT-CONTAINING PROTEIN WRAP73"/>
    <property type="match status" value="1"/>
</dbReference>
<dbReference type="GO" id="GO:0005815">
    <property type="term" value="C:microtubule organizing center"/>
    <property type="evidence" value="ECO:0007669"/>
    <property type="project" value="TreeGrafter"/>
</dbReference>
<dbReference type="GeneID" id="70126792"/>
<dbReference type="InterPro" id="IPR052778">
    <property type="entry name" value="Centrosome-WD_assoc"/>
</dbReference>
<feature type="non-terminal residue" evidence="2">
    <location>
        <position position="513"/>
    </location>
</feature>
<dbReference type="RefSeq" id="XP_045958268.1">
    <property type="nucleotide sequence ID" value="XM_046097900.1"/>
</dbReference>
<feature type="region of interest" description="Disordered" evidence="1">
    <location>
        <begin position="460"/>
        <end position="513"/>
    </location>
</feature>
<dbReference type="SUPFAM" id="SSF82171">
    <property type="entry name" value="DPP6 N-terminal domain-like"/>
    <property type="match status" value="1"/>
</dbReference>
<dbReference type="InterPro" id="IPR015943">
    <property type="entry name" value="WD40/YVTN_repeat-like_dom_sf"/>
</dbReference>
<dbReference type="Proteomes" id="UP000758603">
    <property type="component" value="Unassembled WGS sequence"/>
</dbReference>
<comment type="caution">
    <text evidence="2">The sequence shown here is derived from an EMBL/GenBank/DDBJ whole genome shotgun (WGS) entry which is preliminary data.</text>
</comment>
<accession>A0A9P8UKS0</accession>
<evidence type="ECO:0000256" key="1">
    <source>
        <dbReference type="SAM" id="MobiDB-lite"/>
    </source>
</evidence>
<sequence length="513" mass="55985">ASPHCLPSPNGKFIATILPSEVSIRAVETLDVVRTIKLRADLAAAITTFAWSPTAESLLLSTNDEIHVYSAPDGDLHATMRNSSTSGANLSFVNFGATNREACVCSAHGITLSLFNLASLKTIEISNPKFYTASSATRGYSIRPLTHHLALLTRTCGKDTVSIHAPESRQVQRSWSPDLVDAQGLSWTPDGRWLILWESAAQGHRVIFYTPDGHKYKDWRGSLRLASSDMHGRGLGAGVRLVAFSSESQYMAIGDYSRCISVLPLGSLTDELQLCHPHTIEPKDTLQIWQEQLDSSHGQSLVHMFARASQPVAPVVRMPSNAQELRTGPLFILFDSSAALLAVALEDAPSTLWIWDVSVSELRAVLIFHAEISRVEWHPSQPELLLVKCEGQDHAGKVFVWDPLSEGPRAVDFTSHFAGNVSGRSSAYWLQLPEGPASLFFTDSESYLLGSMAGPEDGNVPWRLYQSAPSASSRQAARSPLSSAKEHDMDDSDMGGDASQLDDTFQFKKLGTD</sequence>
<dbReference type="Gene3D" id="2.130.10.10">
    <property type="entry name" value="YVTN repeat-like/Quinoprotein amine dehydrogenase"/>
    <property type="match status" value="2"/>
</dbReference>
<keyword evidence="3" id="KW-1185">Reference proteome</keyword>
<dbReference type="PANTHER" id="PTHR16220">
    <property type="entry name" value="WD REPEAT PROTEIN 8-RELATED"/>
    <property type="match status" value="1"/>
</dbReference>